<dbReference type="RefSeq" id="XP_007916442.1">
    <property type="nucleotide sequence ID" value="XM_007918251.1"/>
</dbReference>
<dbReference type="GeneID" id="19326288"/>
<dbReference type="KEGG" id="tmn:UCRPA7_5707"/>
<protein>
    <submittedName>
        <fullName evidence="2">Uncharacterized protein</fullName>
    </submittedName>
</protein>
<dbReference type="AlphaFoldDB" id="R8BHJ8"/>
<feature type="region of interest" description="Disordered" evidence="1">
    <location>
        <begin position="47"/>
        <end position="67"/>
    </location>
</feature>
<evidence type="ECO:0000256" key="1">
    <source>
        <dbReference type="SAM" id="MobiDB-lite"/>
    </source>
</evidence>
<dbReference type="HOGENOM" id="CLU_1636600_0_0_1"/>
<accession>R8BHJ8</accession>
<evidence type="ECO:0000313" key="3">
    <source>
        <dbReference type="Proteomes" id="UP000014074"/>
    </source>
</evidence>
<dbReference type="Proteomes" id="UP000014074">
    <property type="component" value="Unassembled WGS sequence"/>
</dbReference>
<name>R8BHJ8_PHAM7</name>
<organism evidence="2 3">
    <name type="scientific">Phaeoacremonium minimum (strain UCR-PA7)</name>
    <name type="common">Esca disease fungus</name>
    <name type="synonym">Togninia minima</name>
    <dbReference type="NCBI Taxonomy" id="1286976"/>
    <lineage>
        <taxon>Eukaryota</taxon>
        <taxon>Fungi</taxon>
        <taxon>Dikarya</taxon>
        <taxon>Ascomycota</taxon>
        <taxon>Pezizomycotina</taxon>
        <taxon>Sordariomycetes</taxon>
        <taxon>Sordariomycetidae</taxon>
        <taxon>Togniniales</taxon>
        <taxon>Togniniaceae</taxon>
        <taxon>Phaeoacremonium</taxon>
    </lineage>
</organism>
<dbReference type="EMBL" id="KB933196">
    <property type="protein sequence ID" value="EON98788.1"/>
    <property type="molecule type" value="Genomic_DNA"/>
</dbReference>
<proteinExistence type="predicted"/>
<gene>
    <name evidence="2" type="ORF">UCRPA7_5707</name>
</gene>
<keyword evidence="3" id="KW-1185">Reference proteome</keyword>
<evidence type="ECO:0000313" key="2">
    <source>
        <dbReference type="EMBL" id="EON98788.1"/>
    </source>
</evidence>
<sequence length="162" mass="18479">MKHSTSRGALVTVGGSLDGVYRRDFAVDRSLPTPDPYSIDNSLLVADDSDSESEAPGEPSRRVKLVQDEPALSGREVLFEVTIVQTLARPSNLDYLLEQEKNVWDKTRDLARQATIKNLKEHTRNWRVKARERKEVHKPEAQEAHRGCKATSDEYVIHERYH</sequence>
<reference evidence="3" key="1">
    <citation type="journal article" date="2013" name="Genome Announc.">
        <title>Draft genome sequence of the ascomycete Phaeoacremonium aleophilum strain UCR-PA7, a causal agent of the esca disease complex in grapevines.</title>
        <authorList>
            <person name="Blanco-Ulate B."/>
            <person name="Rolshausen P."/>
            <person name="Cantu D."/>
        </authorList>
    </citation>
    <scope>NUCLEOTIDE SEQUENCE [LARGE SCALE GENOMIC DNA]</scope>
    <source>
        <strain evidence="3">UCR-PA7</strain>
    </source>
</reference>